<keyword evidence="4" id="KW-0963">Cytoplasm</keyword>
<evidence type="ECO:0000256" key="6">
    <source>
        <dbReference type="ARBA" id="ARBA00022927"/>
    </source>
</evidence>
<keyword evidence="12" id="KW-1185">Reference proteome</keyword>
<proteinExistence type="inferred from homology"/>
<dbReference type="Pfam" id="PF25574">
    <property type="entry name" value="TPR_IMB1"/>
    <property type="match status" value="1"/>
</dbReference>
<dbReference type="Gene3D" id="1.25.10.10">
    <property type="entry name" value="Leucine-rich Repeat Variant"/>
    <property type="match status" value="2"/>
</dbReference>
<dbReference type="Pfam" id="PF13513">
    <property type="entry name" value="HEAT_EZ"/>
    <property type="match status" value="1"/>
</dbReference>
<keyword evidence="5" id="KW-0677">Repeat</keyword>
<keyword evidence="6" id="KW-0653">Protein transport</keyword>
<dbReference type="GO" id="GO:0006606">
    <property type="term" value="P:protein import into nucleus"/>
    <property type="evidence" value="ECO:0007669"/>
    <property type="project" value="InterPro"/>
</dbReference>
<evidence type="ECO:0000259" key="10">
    <source>
        <dbReference type="SMART" id="SM00913"/>
    </source>
</evidence>
<dbReference type="GO" id="GO:0031267">
    <property type="term" value="F:small GTPase binding"/>
    <property type="evidence" value="ECO:0007669"/>
    <property type="project" value="InterPro"/>
</dbReference>
<dbReference type="Proteomes" id="UP001234581">
    <property type="component" value="Unassembled WGS sequence"/>
</dbReference>
<comment type="caution">
    <text evidence="11">The sequence shown here is derived from an EMBL/GenBank/DDBJ whole genome shotgun (WGS) entry which is preliminary data.</text>
</comment>
<dbReference type="GO" id="GO:0005737">
    <property type="term" value="C:cytoplasm"/>
    <property type="evidence" value="ECO:0007669"/>
    <property type="project" value="UniProtKB-SubCell"/>
</dbReference>
<dbReference type="SMART" id="SM00913">
    <property type="entry name" value="IBN_N"/>
    <property type="match status" value="1"/>
</dbReference>
<evidence type="ECO:0000256" key="9">
    <source>
        <dbReference type="SAM" id="MobiDB-lite"/>
    </source>
</evidence>
<feature type="compositionally biased region" description="Acidic residues" evidence="9">
    <location>
        <begin position="366"/>
        <end position="384"/>
    </location>
</feature>
<evidence type="ECO:0000256" key="4">
    <source>
        <dbReference type="ARBA" id="ARBA00022490"/>
    </source>
</evidence>
<dbReference type="FunFam" id="1.25.10.10:FF:000028">
    <property type="entry name" value="Transportin-1 isoform 1"/>
    <property type="match status" value="1"/>
</dbReference>
<dbReference type="InterPro" id="IPR001494">
    <property type="entry name" value="Importin-beta_N"/>
</dbReference>
<feature type="compositionally biased region" description="Basic and acidic residues" evidence="9">
    <location>
        <begin position="325"/>
        <end position="336"/>
    </location>
</feature>
<keyword evidence="7" id="KW-0539">Nucleus</keyword>
<dbReference type="RefSeq" id="XP_058341040.1">
    <property type="nucleotide sequence ID" value="XM_058488147.1"/>
</dbReference>
<evidence type="ECO:0000256" key="2">
    <source>
        <dbReference type="ARBA" id="ARBA00004496"/>
    </source>
</evidence>
<sequence>MAHWQPQQQGLNDLLILLRDAIQPESRDQALVQQRLASFNEIPEYNSYLVYILTKMPQEESYTRAIAGLTLKNNIKSFFTKMPPLVLDHVKQCCTEALEHPDPDINVRRTVGSVITAIITQGQVHNWPHILQLLVEKLDSPDVVSMAFDALAKICEDAAPGLDQEIDGVRPLNTMIPKFIQFFHNPDPKLRVLAITATSQFIMLHSQSLMCVMEDYLAALFARATDEHSEVRQEVCRSLVLVLEARPDKLAPSIQAVIDYMIYCMQDENEQVALEACDFWIQFASLQDMHERLIPYLDRIVPALLRRMVYSEADLFMLGGDEDDAHIPDNEQDIRPRTSGRRLHHRDTTDREQQQQQQTPEQHEMGDEDDDNDDDDDEDEDLEDDEFYSEWTLRKCSAAALDVLSTTYRGHVVAVLLPLLNHSLFSEDWKERESGILALGAAAEGGMADIAPHLPQMMPYLLERLEDTKPLIRSITCWALGRFSTWCVEQAATPEGRRAFFEPVLFNLLQRILDKNKRVQEAACSAFATLEEEATFELVPYLEPILVNLTTAFRTYQHKNLLILYDALGTLAESVGSALNQPQCLMLLMPPLIEKWNSLSDHDTDLFPLLECLSSVTAALGTVFAPYAEPVFTRCVKLVATTLHQVFLADQQPDQYDSPDMEFMVVALDLLSGLVQGLGHLVDPLVANSDPPLLSLLSVCIHDPVTEVLQATYALIGDLAMSCFERIRNFLPTVLPELVEQVSDDPALASVTNNAIWAAGEVAMAWGADMKPFIEPLLQRLLPLLANQGVQETIMENTMITIGRLGYAGPDILARHLPVFIKPWLQRSLLLPRENEEKDTAFQGLCQVIKANPQGIADQLVLLLTVIAGWQRPSQGLHKSFSDILSGYRNLLTEEQWQRTWNALSPSNRQALSQRYNM</sequence>
<dbReference type="AlphaFoldDB" id="A0AAD7UZ43"/>
<evidence type="ECO:0000256" key="3">
    <source>
        <dbReference type="ARBA" id="ARBA00022448"/>
    </source>
</evidence>
<dbReference type="InterPro" id="IPR016024">
    <property type="entry name" value="ARM-type_fold"/>
</dbReference>
<comment type="similarity">
    <text evidence="8">Belongs to the importin beta family. Importin beta-2 subfamily.</text>
</comment>
<feature type="domain" description="Importin N-terminal" evidence="10">
    <location>
        <begin position="32"/>
        <end position="100"/>
    </location>
</feature>
<dbReference type="InterPro" id="IPR040122">
    <property type="entry name" value="Importin_beta"/>
</dbReference>
<gene>
    <name evidence="11" type="ORF">O0I10_008140</name>
</gene>
<dbReference type="PANTHER" id="PTHR10527">
    <property type="entry name" value="IMPORTIN BETA"/>
    <property type="match status" value="1"/>
</dbReference>
<evidence type="ECO:0000256" key="8">
    <source>
        <dbReference type="ARBA" id="ARBA00038423"/>
    </source>
</evidence>
<evidence type="ECO:0000313" key="11">
    <source>
        <dbReference type="EMBL" id="KAJ8656127.1"/>
    </source>
</evidence>
<dbReference type="GeneID" id="83215547"/>
<accession>A0AAD7UZ43</accession>
<keyword evidence="3" id="KW-0813">Transport</keyword>
<organism evidence="11 12">
    <name type="scientific">Lichtheimia ornata</name>
    <dbReference type="NCBI Taxonomy" id="688661"/>
    <lineage>
        <taxon>Eukaryota</taxon>
        <taxon>Fungi</taxon>
        <taxon>Fungi incertae sedis</taxon>
        <taxon>Mucoromycota</taxon>
        <taxon>Mucoromycotina</taxon>
        <taxon>Mucoromycetes</taxon>
        <taxon>Mucorales</taxon>
        <taxon>Lichtheimiaceae</taxon>
        <taxon>Lichtheimia</taxon>
    </lineage>
</organism>
<dbReference type="InterPro" id="IPR011989">
    <property type="entry name" value="ARM-like"/>
</dbReference>
<evidence type="ECO:0000256" key="7">
    <source>
        <dbReference type="ARBA" id="ARBA00023242"/>
    </source>
</evidence>
<evidence type="ECO:0000256" key="5">
    <source>
        <dbReference type="ARBA" id="ARBA00022737"/>
    </source>
</evidence>
<feature type="region of interest" description="Disordered" evidence="9">
    <location>
        <begin position="320"/>
        <end position="384"/>
    </location>
</feature>
<dbReference type="Pfam" id="PF03810">
    <property type="entry name" value="IBN_N"/>
    <property type="match status" value="1"/>
</dbReference>
<dbReference type="EMBL" id="JARTCD010000042">
    <property type="protein sequence ID" value="KAJ8656127.1"/>
    <property type="molecule type" value="Genomic_DNA"/>
</dbReference>
<name>A0AAD7UZ43_9FUNG</name>
<evidence type="ECO:0000313" key="12">
    <source>
        <dbReference type="Proteomes" id="UP001234581"/>
    </source>
</evidence>
<comment type="subcellular location">
    <subcellularLocation>
        <location evidence="2">Cytoplasm</location>
    </subcellularLocation>
    <subcellularLocation>
        <location evidence="1">Nucleus</location>
    </subcellularLocation>
</comment>
<dbReference type="GO" id="GO:0031981">
    <property type="term" value="C:nuclear lumen"/>
    <property type="evidence" value="ECO:0007669"/>
    <property type="project" value="UniProtKB-ARBA"/>
</dbReference>
<dbReference type="InterPro" id="IPR058584">
    <property type="entry name" value="IMB1_TNPO1-like_TPR"/>
</dbReference>
<reference evidence="11 12" key="1">
    <citation type="submission" date="2023-03" db="EMBL/GenBank/DDBJ databases">
        <title>Genome sequence of Lichtheimia ornata CBS 291.66.</title>
        <authorList>
            <person name="Mohabir J.T."/>
            <person name="Shea T.P."/>
            <person name="Kurbessoian T."/>
            <person name="Berby B."/>
            <person name="Fontaine J."/>
            <person name="Livny J."/>
            <person name="Gnirke A."/>
            <person name="Stajich J.E."/>
            <person name="Cuomo C.A."/>
        </authorList>
    </citation>
    <scope>NUCLEOTIDE SEQUENCE [LARGE SCALE GENOMIC DNA]</scope>
    <source>
        <strain evidence="11">CBS 291.66</strain>
    </source>
</reference>
<dbReference type="SUPFAM" id="SSF48371">
    <property type="entry name" value="ARM repeat"/>
    <property type="match status" value="1"/>
</dbReference>
<evidence type="ECO:0000256" key="1">
    <source>
        <dbReference type="ARBA" id="ARBA00004123"/>
    </source>
</evidence>
<protein>
    <recommendedName>
        <fullName evidence="10">Importin N-terminal domain-containing protein</fullName>
    </recommendedName>
</protein>